<protein>
    <submittedName>
        <fullName evidence="2">DUF87 domain-containing protein</fullName>
    </submittedName>
</protein>
<dbReference type="RefSeq" id="WP_117417227.1">
    <property type="nucleotide sequence ID" value="NZ_QOHO01000031.1"/>
</dbReference>
<dbReference type="InterPro" id="IPR002789">
    <property type="entry name" value="HerA_central"/>
</dbReference>
<dbReference type="Gene3D" id="3.40.50.300">
    <property type="entry name" value="P-loop containing nucleotide triphosphate hydrolases"/>
    <property type="match status" value="2"/>
</dbReference>
<organism evidence="2 3">
    <name type="scientific">Lacrimispora amygdalina</name>
    <dbReference type="NCBI Taxonomy" id="253257"/>
    <lineage>
        <taxon>Bacteria</taxon>
        <taxon>Bacillati</taxon>
        <taxon>Bacillota</taxon>
        <taxon>Clostridia</taxon>
        <taxon>Lachnospirales</taxon>
        <taxon>Lachnospiraceae</taxon>
        <taxon>Lacrimispora</taxon>
    </lineage>
</organism>
<dbReference type="EMBL" id="QOHO01000031">
    <property type="protein sequence ID" value="RFZ78801.1"/>
    <property type="molecule type" value="Genomic_DNA"/>
</dbReference>
<comment type="caution">
    <text evidence="2">The sequence shown here is derived from an EMBL/GenBank/DDBJ whole genome shotgun (WGS) entry which is preliminary data.</text>
</comment>
<evidence type="ECO:0000313" key="3">
    <source>
        <dbReference type="Proteomes" id="UP000260680"/>
    </source>
</evidence>
<reference evidence="2 3" key="1">
    <citation type="submission" date="2018-07" db="EMBL/GenBank/DDBJ databases">
        <title>New species, Clostridium PI-S10-A1B.</title>
        <authorList>
            <person name="Krishna G."/>
            <person name="Summeta K."/>
            <person name="Shikha S."/>
            <person name="Prabhu P.B."/>
            <person name="Suresh K."/>
        </authorList>
    </citation>
    <scope>NUCLEOTIDE SEQUENCE [LARGE SCALE GENOMIC DNA]</scope>
    <source>
        <strain evidence="2 3">PI-S10-A1B</strain>
    </source>
</reference>
<dbReference type="InterPro" id="IPR027417">
    <property type="entry name" value="P-loop_NTPase"/>
</dbReference>
<name>A0A3E2ND34_9FIRM</name>
<evidence type="ECO:0000313" key="2">
    <source>
        <dbReference type="EMBL" id="RFZ78801.1"/>
    </source>
</evidence>
<dbReference type="AlphaFoldDB" id="A0A3E2ND34"/>
<dbReference type="SUPFAM" id="SSF52540">
    <property type="entry name" value="P-loop containing nucleoside triphosphate hydrolases"/>
    <property type="match status" value="1"/>
</dbReference>
<dbReference type="OrthoDB" id="9807790at2"/>
<sequence>MMDKQIIPLVYDEDMLKLQHSIYIHWDITSNPHMAIQGVTGMGKTYLVKEILARIGLYLPTSEITLCDFKGDDFTFLKNCGRYYRFESCMAGFDSFYDSFLHRQAGPDFSRNLHLLMFDEWGSFLNYLDKKQAEEYRKKLSIILMMGRSFNYHVLLAQQRLSAEDFPKVRDNFNTIITLGNPSKEVIGMFFNDFREEIKNDRGMGSGYVLSNGTDFRKIVVPTATNIKKIDFYIKRAVEYNT</sequence>
<dbReference type="Proteomes" id="UP000260680">
    <property type="component" value="Unassembled WGS sequence"/>
</dbReference>
<evidence type="ECO:0000259" key="1">
    <source>
        <dbReference type="Pfam" id="PF01935"/>
    </source>
</evidence>
<gene>
    <name evidence="2" type="ORF">DS742_11880</name>
</gene>
<feature type="domain" description="Helicase HerA central" evidence="1">
    <location>
        <begin position="22"/>
        <end position="72"/>
    </location>
</feature>
<dbReference type="Pfam" id="PF01935">
    <property type="entry name" value="DUF87"/>
    <property type="match status" value="1"/>
</dbReference>
<proteinExistence type="predicted"/>
<accession>A0A3E2ND34</accession>